<dbReference type="Proteomes" id="UP001079672">
    <property type="component" value="Unassembled WGS sequence"/>
</dbReference>
<dbReference type="EMBL" id="JAPTZU010000004">
    <property type="protein sequence ID" value="MCZ2687593.1"/>
    <property type="molecule type" value="Genomic_DNA"/>
</dbReference>
<name>A0A5M5XNU0_BACFG</name>
<comment type="caution">
    <text evidence="1">The sequence shown here is derived from an EMBL/GenBank/DDBJ whole genome shotgun (WGS) entry which is preliminary data.</text>
</comment>
<protein>
    <submittedName>
        <fullName evidence="1">DUF3575 domain-containing protein</fullName>
    </submittedName>
</protein>
<reference evidence="2" key="2">
    <citation type="submission" date="2022-12" db="EMBL/GenBank/DDBJ databases">
        <title>Development of a Multilocus Sequence Typing Scheme for Bacteroides fragilis Based on Whole Genome Sequencing Data and Clinical Application.</title>
        <authorList>
            <person name="Nielsen F.D."/>
            <person name="Justesen U.S."/>
        </authorList>
    </citation>
    <scope>NUCLEOTIDE SEQUENCE</scope>
    <source>
        <strain evidence="2">BF_AM_ODE_DK_2015_4</strain>
    </source>
</reference>
<sequence>MDLKRVFVLTLFLGIFCPAFCCGDTLHCRLYFPVGSSTPDLSYRDNGVRLDSLLSGIRSRQAHSVLRRISMRSGSSPEGNSASNRRLSDERLASLRGLILERLPVPDSVFACTSSGNDWEGLASLVKASDMPYREEALRILRDTPEWVTRNGVVVDSRKRQLMNLRGGRVWHYMAEHFFPELRNCSVIECEFEPVSKGMEGDTVVLPRQAEPRDTVIVRDTIERTVVIRDTVQAAIPVADVPKAFYMGLKTNLLYDALLVPNIGVELYLGKGWAVGGNWMYAWWNSNKRHNYWRLYGGELDVRKYFGRRAAEKPLTGHHLGFYGQLFTYDFETGGKGYMGGKPGGSLWEKCNYAVGVEYGYSLPVGRRLNLDFVIGAGYWGGEYHTYVPDGGRYVWRETRRRHWFGPTKAEVSLVWLLGRGNYNDKKGGGQ</sequence>
<evidence type="ECO:0000313" key="1">
    <source>
        <dbReference type="EMBL" id="KAA5207819.1"/>
    </source>
</evidence>
<proteinExistence type="predicted"/>
<organism evidence="1 3">
    <name type="scientific">Bacteroides fragilis</name>
    <dbReference type="NCBI Taxonomy" id="817"/>
    <lineage>
        <taxon>Bacteria</taxon>
        <taxon>Pseudomonadati</taxon>
        <taxon>Bacteroidota</taxon>
        <taxon>Bacteroidia</taxon>
        <taxon>Bacteroidales</taxon>
        <taxon>Bacteroidaceae</taxon>
        <taxon>Bacteroides</taxon>
    </lineage>
</organism>
<gene>
    <name evidence="1" type="ORF">F2Z25_10155</name>
    <name evidence="2" type="ORF">O1433_08765</name>
</gene>
<reference evidence="1 3" key="1">
    <citation type="journal article" date="2019" name="Nat. Med.">
        <title>A library of human gut bacterial isolates paired with longitudinal multiomics data enables mechanistic microbiome research.</title>
        <authorList>
            <person name="Poyet M."/>
            <person name="Groussin M."/>
            <person name="Gibbons S.M."/>
            <person name="Avila-Pacheco J."/>
            <person name="Jiang X."/>
            <person name="Kearney S.M."/>
            <person name="Perrotta A.R."/>
            <person name="Berdy B."/>
            <person name="Zhao S."/>
            <person name="Lieberman T.D."/>
            <person name="Swanson P.K."/>
            <person name="Smith M."/>
            <person name="Roesemann S."/>
            <person name="Alexander J.E."/>
            <person name="Rich S.A."/>
            <person name="Livny J."/>
            <person name="Vlamakis H."/>
            <person name="Clish C."/>
            <person name="Bullock K."/>
            <person name="Deik A."/>
            <person name="Scott J."/>
            <person name="Pierce K.A."/>
            <person name="Xavier R.J."/>
            <person name="Alm E.J."/>
        </authorList>
    </citation>
    <scope>NUCLEOTIDE SEQUENCE [LARGE SCALE GENOMIC DNA]</scope>
    <source>
        <strain evidence="1 3">BIOML-A1</strain>
    </source>
</reference>
<dbReference type="Pfam" id="PF12099">
    <property type="entry name" value="DUF3575"/>
    <property type="match status" value="1"/>
</dbReference>
<accession>A0A5M5XNU0</accession>
<evidence type="ECO:0000313" key="3">
    <source>
        <dbReference type="Proteomes" id="UP000429838"/>
    </source>
</evidence>
<dbReference type="Proteomes" id="UP000429838">
    <property type="component" value="Unassembled WGS sequence"/>
</dbReference>
<dbReference type="InterPro" id="IPR021958">
    <property type="entry name" value="DUF3575"/>
</dbReference>
<dbReference type="RefSeq" id="WP_041161369.1">
    <property type="nucleotide sequence ID" value="NZ_CP131535.1"/>
</dbReference>
<evidence type="ECO:0000313" key="2">
    <source>
        <dbReference type="EMBL" id="MCZ2687593.1"/>
    </source>
</evidence>
<dbReference type="EMBL" id="VWAQ01000007">
    <property type="protein sequence ID" value="KAA5207819.1"/>
    <property type="molecule type" value="Genomic_DNA"/>
</dbReference>
<dbReference type="AlphaFoldDB" id="A0A5M5XNU0"/>